<sequence>MKEEVVGNSTQFPPKSLVTPVYIFVCPFTSEDETINVRATHLTLFIDMHPSSCKYSLWVHHTTLPLAEACGYTKILLSRGDEMFSLSPLEWQLISAHNGASN</sequence>
<name>A0AAN8Y5N8_SOLBU</name>
<gene>
    <name evidence="1" type="ORF">RDI58_024466</name>
</gene>
<organism evidence="1 2">
    <name type="scientific">Solanum bulbocastanum</name>
    <name type="common">Wild potato</name>
    <dbReference type="NCBI Taxonomy" id="147425"/>
    <lineage>
        <taxon>Eukaryota</taxon>
        <taxon>Viridiplantae</taxon>
        <taxon>Streptophyta</taxon>
        <taxon>Embryophyta</taxon>
        <taxon>Tracheophyta</taxon>
        <taxon>Spermatophyta</taxon>
        <taxon>Magnoliopsida</taxon>
        <taxon>eudicotyledons</taxon>
        <taxon>Gunneridae</taxon>
        <taxon>Pentapetalae</taxon>
        <taxon>asterids</taxon>
        <taxon>lamiids</taxon>
        <taxon>Solanales</taxon>
        <taxon>Solanaceae</taxon>
        <taxon>Solanoideae</taxon>
        <taxon>Solaneae</taxon>
        <taxon>Solanum</taxon>
    </lineage>
</organism>
<dbReference type="AlphaFoldDB" id="A0AAN8Y5N8"/>
<evidence type="ECO:0000313" key="2">
    <source>
        <dbReference type="Proteomes" id="UP001371456"/>
    </source>
</evidence>
<keyword evidence="2" id="KW-1185">Reference proteome</keyword>
<evidence type="ECO:0000313" key="1">
    <source>
        <dbReference type="EMBL" id="KAK6777748.1"/>
    </source>
</evidence>
<dbReference type="EMBL" id="JBANQN010000010">
    <property type="protein sequence ID" value="KAK6777748.1"/>
    <property type="molecule type" value="Genomic_DNA"/>
</dbReference>
<reference evidence="1 2" key="1">
    <citation type="submission" date="2024-02" db="EMBL/GenBank/DDBJ databases">
        <title>de novo genome assembly of Solanum bulbocastanum strain 11H21.</title>
        <authorList>
            <person name="Hosaka A.J."/>
        </authorList>
    </citation>
    <scope>NUCLEOTIDE SEQUENCE [LARGE SCALE GENOMIC DNA]</scope>
    <source>
        <tissue evidence="1">Young leaves</tissue>
    </source>
</reference>
<protein>
    <submittedName>
        <fullName evidence="1">Uncharacterized protein</fullName>
    </submittedName>
</protein>
<dbReference type="Proteomes" id="UP001371456">
    <property type="component" value="Unassembled WGS sequence"/>
</dbReference>
<accession>A0AAN8Y5N8</accession>
<comment type="caution">
    <text evidence="1">The sequence shown here is derived from an EMBL/GenBank/DDBJ whole genome shotgun (WGS) entry which is preliminary data.</text>
</comment>
<proteinExistence type="predicted"/>